<reference evidence="4 5" key="1">
    <citation type="submission" date="2021-03" db="EMBL/GenBank/DDBJ databases">
        <title>Actinomadura violae sp. nov., isolated from lichen in Thailand.</title>
        <authorList>
            <person name="Kanchanasin P."/>
            <person name="Saeng-In P."/>
            <person name="Phongsopitanun W."/>
            <person name="Yuki M."/>
            <person name="Kudo T."/>
            <person name="Ohkuma M."/>
            <person name="Tanasupawat S."/>
        </authorList>
    </citation>
    <scope>NUCLEOTIDE SEQUENCE [LARGE SCALE GENOMIC DNA]</scope>
    <source>
        <strain evidence="4 5">LCR2-06</strain>
    </source>
</reference>
<dbReference type="RefSeq" id="WP_208244377.1">
    <property type="nucleotide sequence ID" value="NZ_JAGEPF010000016.1"/>
</dbReference>
<keyword evidence="2 4" id="KW-0808">Transferase</keyword>
<comment type="caution">
    <text evidence="4">The sequence shown here is derived from an EMBL/GenBank/DDBJ whole genome shotgun (WGS) entry which is preliminary data.</text>
</comment>
<dbReference type="PROSITE" id="PS00792">
    <property type="entry name" value="DHPS_1"/>
    <property type="match status" value="1"/>
</dbReference>
<dbReference type="EC" id="2.5.1.15" evidence="2"/>
<accession>A0ABS3RW59</accession>
<proteinExistence type="inferred from homology"/>
<sequence>MTSPDAAPLRLHGRDLGRHAIMAVVNRTPDSFFDKGATFGFGAALDAVDRAVADGADIIDIGGVKAGPGEDVGVAEELRRVVDLVAAVRDRHPGVMISVDTWRAEVGEAVAAAGADLLNDTWGGPDPELAEVAAAHGIGLVCAHAGGLDPRTRPHRTGYGDVVADVVGHVTAEAERALALGVAREAILIDPAHDFGKSTRHSLEITRRLGELTATGWPVLVAVSNKDFIGETLGRPVDKRGVGTMAVLGVSALLGARVFRVHDVAAARRALDAVATLASG</sequence>
<evidence type="ECO:0000313" key="4">
    <source>
        <dbReference type="EMBL" id="MBO2460992.1"/>
    </source>
</evidence>
<dbReference type="InterPro" id="IPR000489">
    <property type="entry name" value="Pterin-binding_dom"/>
</dbReference>
<dbReference type="SUPFAM" id="SSF51717">
    <property type="entry name" value="Dihydropteroate synthetase-like"/>
    <property type="match status" value="1"/>
</dbReference>
<protein>
    <recommendedName>
        <fullName evidence="2">Dihydropteroate synthase</fullName>
        <shortName evidence="2">DHPS</shortName>
        <ecNumber evidence="2">2.5.1.15</ecNumber>
    </recommendedName>
    <alternativeName>
        <fullName evidence="2">Dihydropteroate pyrophosphorylase</fullName>
    </alternativeName>
</protein>
<organism evidence="4 5">
    <name type="scientific">Actinomadura violacea</name>
    <dbReference type="NCBI Taxonomy" id="2819934"/>
    <lineage>
        <taxon>Bacteria</taxon>
        <taxon>Bacillati</taxon>
        <taxon>Actinomycetota</taxon>
        <taxon>Actinomycetes</taxon>
        <taxon>Streptosporangiales</taxon>
        <taxon>Thermomonosporaceae</taxon>
        <taxon>Actinomadura</taxon>
    </lineage>
</organism>
<dbReference type="NCBIfam" id="TIGR01496">
    <property type="entry name" value="DHPS"/>
    <property type="match status" value="1"/>
</dbReference>
<comment type="cofactor">
    <cofactor evidence="2">
        <name>Mg(2+)</name>
        <dbReference type="ChEBI" id="CHEBI:18420"/>
    </cofactor>
</comment>
<feature type="domain" description="Pterin-binding" evidence="3">
    <location>
        <begin position="19"/>
        <end position="272"/>
    </location>
</feature>
<dbReference type="PROSITE" id="PS00793">
    <property type="entry name" value="DHPS_2"/>
    <property type="match status" value="1"/>
</dbReference>
<dbReference type="PROSITE" id="PS50972">
    <property type="entry name" value="PTERIN_BINDING"/>
    <property type="match status" value="1"/>
</dbReference>
<dbReference type="Pfam" id="PF00809">
    <property type="entry name" value="Pterin_bind"/>
    <property type="match status" value="1"/>
</dbReference>
<evidence type="ECO:0000256" key="2">
    <source>
        <dbReference type="RuleBase" id="RU361205"/>
    </source>
</evidence>
<evidence type="ECO:0000256" key="1">
    <source>
        <dbReference type="ARBA" id="ARBA00009503"/>
    </source>
</evidence>
<keyword evidence="2" id="KW-0460">Magnesium</keyword>
<evidence type="ECO:0000313" key="5">
    <source>
        <dbReference type="Proteomes" id="UP000680206"/>
    </source>
</evidence>
<dbReference type="GO" id="GO:0004156">
    <property type="term" value="F:dihydropteroate synthase activity"/>
    <property type="evidence" value="ECO:0007669"/>
    <property type="project" value="UniProtKB-EC"/>
</dbReference>
<dbReference type="InterPro" id="IPR045031">
    <property type="entry name" value="DHP_synth-like"/>
</dbReference>
<dbReference type="EMBL" id="JAGEPF010000016">
    <property type="protein sequence ID" value="MBO2460992.1"/>
    <property type="molecule type" value="Genomic_DNA"/>
</dbReference>
<name>A0ABS3RW59_9ACTN</name>
<dbReference type="Proteomes" id="UP000680206">
    <property type="component" value="Unassembled WGS sequence"/>
</dbReference>
<dbReference type="InterPro" id="IPR011005">
    <property type="entry name" value="Dihydropteroate_synth-like_sf"/>
</dbReference>
<dbReference type="PANTHER" id="PTHR20941:SF8">
    <property type="entry name" value="INACTIVE DIHYDROPTEROATE SYNTHASE 2"/>
    <property type="match status" value="1"/>
</dbReference>
<gene>
    <name evidence="4" type="primary">folP</name>
    <name evidence="4" type="ORF">J4709_25740</name>
</gene>
<dbReference type="InterPro" id="IPR006390">
    <property type="entry name" value="DHP_synth_dom"/>
</dbReference>
<keyword evidence="5" id="KW-1185">Reference proteome</keyword>
<evidence type="ECO:0000259" key="3">
    <source>
        <dbReference type="PROSITE" id="PS50972"/>
    </source>
</evidence>
<dbReference type="Gene3D" id="3.20.20.20">
    <property type="entry name" value="Dihydropteroate synthase-like"/>
    <property type="match status" value="1"/>
</dbReference>
<dbReference type="PANTHER" id="PTHR20941">
    <property type="entry name" value="FOLATE SYNTHESIS PROTEINS"/>
    <property type="match status" value="1"/>
</dbReference>
<comment type="function">
    <text evidence="2">Catalyzes the condensation of para-aminobenzoate (pABA) with 6-hydroxymethyl-7,8-dihydropterin diphosphate (DHPt-PP) to form 7,8-dihydropteroate (H2Pte), the immediate precursor of folate derivatives.</text>
</comment>
<keyword evidence="2" id="KW-0289">Folate biosynthesis</keyword>
<comment type="pathway">
    <text evidence="2">Cofactor biosynthesis; tetrahydrofolate biosynthesis; 7,8-dihydrofolate from 2-amino-4-hydroxy-6-hydroxymethyl-7,8-dihydropteridine diphosphate and 4-aminobenzoate: step 1/2.</text>
</comment>
<keyword evidence="2" id="KW-0479">Metal-binding</keyword>
<comment type="similarity">
    <text evidence="1 2">Belongs to the DHPS family.</text>
</comment>